<dbReference type="EMBL" id="BRZA01000008">
    <property type="protein sequence ID" value="GLC90296.1"/>
    <property type="molecule type" value="Genomic_DNA"/>
</dbReference>
<evidence type="ECO:0000313" key="2">
    <source>
        <dbReference type="EMBL" id="GLC90296.1"/>
    </source>
</evidence>
<proteinExistence type="predicted"/>
<evidence type="ECO:0000313" key="3">
    <source>
        <dbReference type="Proteomes" id="UP001065593"/>
    </source>
</evidence>
<accession>A0ABQ5NPK5</accession>
<gene>
    <name evidence="2" type="ORF">LYSBPC_34230</name>
</gene>
<name>A0ABQ5NPK5_9BACI</name>
<feature type="chain" id="PRO_5045790762" evidence="1">
    <location>
        <begin position="25"/>
        <end position="114"/>
    </location>
</feature>
<comment type="caution">
    <text evidence="2">The sequence shown here is derived from an EMBL/GenBank/DDBJ whole genome shotgun (WGS) entry which is preliminary data.</text>
</comment>
<organism evidence="2 3">
    <name type="scientific">Lysinibacillus piscis</name>
    <dbReference type="NCBI Taxonomy" id="2518931"/>
    <lineage>
        <taxon>Bacteria</taxon>
        <taxon>Bacillati</taxon>
        <taxon>Bacillota</taxon>
        <taxon>Bacilli</taxon>
        <taxon>Bacillales</taxon>
        <taxon>Bacillaceae</taxon>
        <taxon>Lysinibacillus</taxon>
    </lineage>
</organism>
<dbReference type="Proteomes" id="UP001065593">
    <property type="component" value="Unassembled WGS sequence"/>
</dbReference>
<keyword evidence="3" id="KW-1185">Reference proteome</keyword>
<feature type="signal peptide" evidence="1">
    <location>
        <begin position="1"/>
        <end position="24"/>
    </location>
</feature>
<keyword evidence="1" id="KW-0732">Signal</keyword>
<reference evidence="2" key="1">
    <citation type="submission" date="2022-08" db="EMBL/GenBank/DDBJ databases">
        <title>Draft genome sequence of Lysinibacillus sp. strain KH24.</title>
        <authorList>
            <person name="Kanbe H."/>
            <person name="Itoh H."/>
        </authorList>
    </citation>
    <scope>NUCLEOTIDE SEQUENCE</scope>
    <source>
        <strain evidence="2">KH24</strain>
    </source>
</reference>
<dbReference type="RefSeq" id="WP_264990209.1">
    <property type="nucleotide sequence ID" value="NZ_BRZA01000008.1"/>
</dbReference>
<sequence length="114" mass="12674">MIKKLISSVATLGLSVGIISTANAEESIQPSLPIQGNTAIEVKSSITPYNLQRPYSENQYFTKSRYPDRNSIPQSMQKTINDANGVWIGTLYISNIYVYPDGYNVIYTGTLTLY</sequence>
<protein>
    <submittedName>
        <fullName evidence="2">Uncharacterized protein</fullName>
    </submittedName>
</protein>
<evidence type="ECO:0000256" key="1">
    <source>
        <dbReference type="SAM" id="SignalP"/>
    </source>
</evidence>